<keyword evidence="1" id="KW-0175">Coiled coil</keyword>
<feature type="compositionally biased region" description="Basic and acidic residues" evidence="2">
    <location>
        <begin position="82"/>
        <end position="96"/>
    </location>
</feature>
<comment type="caution">
    <text evidence="3">The sequence shown here is derived from an EMBL/GenBank/DDBJ whole genome shotgun (WGS) entry which is preliminary data.</text>
</comment>
<feature type="coiled-coil region" evidence="1">
    <location>
        <begin position="36"/>
        <end position="63"/>
    </location>
</feature>
<protein>
    <submittedName>
        <fullName evidence="3">Uncharacterized protein</fullName>
    </submittedName>
</protein>
<dbReference type="EMBL" id="BKCJ010008758">
    <property type="protein sequence ID" value="GEU83822.1"/>
    <property type="molecule type" value="Genomic_DNA"/>
</dbReference>
<name>A0A6L2NFH4_TANCI</name>
<evidence type="ECO:0000256" key="2">
    <source>
        <dbReference type="SAM" id="MobiDB-lite"/>
    </source>
</evidence>
<accession>A0A6L2NFH4</accession>
<sequence length="227" mass="26152">MWERHEVNYIKSEDYLNQNSYDSFSQQSLHDPNDSEKSLKELNNDVKNDLENFKRRIRSMRTVHWKLFSRDDGKTTGVLPNKESKTVKQEPQSKTELKNWSEFQKVPSKQTNRTEPPPPLQAHTEHVNAIFTGCGKSDDPLNTQKDPPLSILVKNKTEKYKPIKTSKKGYHVVKTNEYPFRNLSNFVGVFAGNPHETTTRLLGTSRGLKACGSWIGGWHFTLGDLYN</sequence>
<organism evidence="3">
    <name type="scientific">Tanacetum cinerariifolium</name>
    <name type="common">Dalmatian daisy</name>
    <name type="synonym">Chrysanthemum cinerariifolium</name>
    <dbReference type="NCBI Taxonomy" id="118510"/>
    <lineage>
        <taxon>Eukaryota</taxon>
        <taxon>Viridiplantae</taxon>
        <taxon>Streptophyta</taxon>
        <taxon>Embryophyta</taxon>
        <taxon>Tracheophyta</taxon>
        <taxon>Spermatophyta</taxon>
        <taxon>Magnoliopsida</taxon>
        <taxon>eudicotyledons</taxon>
        <taxon>Gunneridae</taxon>
        <taxon>Pentapetalae</taxon>
        <taxon>asterids</taxon>
        <taxon>campanulids</taxon>
        <taxon>Asterales</taxon>
        <taxon>Asteraceae</taxon>
        <taxon>Asteroideae</taxon>
        <taxon>Anthemideae</taxon>
        <taxon>Anthemidinae</taxon>
        <taxon>Tanacetum</taxon>
    </lineage>
</organism>
<proteinExistence type="predicted"/>
<feature type="region of interest" description="Disordered" evidence="2">
    <location>
        <begin position="71"/>
        <end position="96"/>
    </location>
</feature>
<gene>
    <name evidence="3" type="ORF">Tci_055800</name>
</gene>
<reference evidence="3" key="1">
    <citation type="journal article" date="2019" name="Sci. Rep.">
        <title>Draft genome of Tanacetum cinerariifolium, the natural source of mosquito coil.</title>
        <authorList>
            <person name="Yamashiro T."/>
            <person name="Shiraishi A."/>
            <person name="Satake H."/>
            <person name="Nakayama K."/>
        </authorList>
    </citation>
    <scope>NUCLEOTIDE SEQUENCE</scope>
</reference>
<evidence type="ECO:0000313" key="3">
    <source>
        <dbReference type="EMBL" id="GEU83822.1"/>
    </source>
</evidence>
<evidence type="ECO:0000256" key="1">
    <source>
        <dbReference type="SAM" id="Coils"/>
    </source>
</evidence>
<dbReference type="AlphaFoldDB" id="A0A6L2NFH4"/>